<gene>
    <name evidence="2" type="ORF">GOODEAATRI_006532</name>
</gene>
<organism evidence="2 3">
    <name type="scientific">Goodea atripinnis</name>
    <dbReference type="NCBI Taxonomy" id="208336"/>
    <lineage>
        <taxon>Eukaryota</taxon>
        <taxon>Metazoa</taxon>
        <taxon>Chordata</taxon>
        <taxon>Craniata</taxon>
        <taxon>Vertebrata</taxon>
        <taxon>Euteleostomi</taxon>
        <taxon>Actinopterygii</taxon>
        <taxon>Neopterygii</taxon>
        <taxon>Teleostei</taxon>
        <taxon>Neoteleostei</taxon>
        <taxon>Acanthomorphata</taxon>
        <taxon>Ovalentaria</taxon>
        <taxon>Atherinomorphae</taxon>
        <taxon>Cyprinodontiformes</taxon>
        <taxon>Goodeidae</taxon>
        <taxon>Goodea</taxon>
    </lineage>
</organism>
<dbReference type="EMBL" id="JAHRIO010050288">
    <property type="protein sequence ID" value="MEQ2174303.1"/>
    <property type="molecule type" value="Genomic_DNA"/>
</dbReference>
<evidence type="ECO:0000313" key="2">
    <source>
        <dbReference type="EMBL" id="MEQ2174303.1"/>
    </source>
</evidence>
<evidence type="ECO:0000313" key="3">
    <source>
        <dbReference type="Proteomes" id="UP001476798"/>
    </source>
</evidence>
<dbReference type="Pfam" id="PF15347">
    <property type="entry name" value="PAG"/>
    <property type="match status" value="1"/>
</dbReference>
<dbReference type="InterPro" id="IPR032748">
    <property type="entry name" value="PAG"/>
</dbReference>
<feature type="compositionally biased region" description="Polar residues" evidence="1">
    <location>
        <begin position="84"/>
        <end position="94"/>
    </location>
</feature>
<dbReference type="PANTHER" id="PTHR16322:SF0">
    <property type="entry name" value="PHOSPHOPROTEIN ASSOCIATED WITH GLYCOSPHINGOLIPID-ENRICHED MICRODOMAINS 1"/>
    <property type="match status" value="1"/>
</dbReference>
<proteinExistence type="predicted"/>
<comment type="caution">
    <text evidence="2">The sequence shown here is derived from an EMBL/GenBank/DDBJ whole genome shotgun (WGS) entry which is preliminary data.</text>
</comment>
<keyword evidence="3" id="KW-1185">Reference proteome</keyword>
<protein>
    <submittedName>
        <fullName evidence="2">Uncharacterized protein</fullName>
    </submittedName>
</protein>
<accession>A0ABV0NSC2</accession>
<feature type="region of interest" description="Disordered" evidence="1">
    <location>
        <begin position="1"/>
        <end position="20"/>
    </location>
</feature>
<sequence length="203" mass="21983">TPALSCPRSCSPANQSSGPLSVIRTESFPASLLAAPLWRTDSQPQETALMRSAFKVVKEIAVASRDVSVEDSLYETVKEIKDTSVQPRLTNGTIQPSPSEPPPQSLVNGHPSPCTPERGPLCEGVEYASVDLRKKSRHSADIEAKRCPDNAAIPSHKPPEEPEEDRPPPVPRKVLDENDNQSMVMNGVVAGLHNGEVRNVLHT</sequence>
<feature type="region of interest" description="Disordered" evidence="1">
    <location>
        <begin position="84"/>
        <end position="120"/>
    </location>
</feature>
<feature type="compositionally biased region" description="Basic and acidic residues" evidence="1">
    <location>
        <begin position="138"/>
        <end position="148"/>
    </location>
</feature>
<feature type="non-terminal residue" evidence="2">
    <location>
        <position position="1"/>
    </location>
</feature>
<dbReference type="PANTHER" id="PTHR16322">
    <property type="entry name" value="PHOSPHOPROTEIN ASSOCIATED WITH GLYCOSPHINGOLIPID-ENRICHED MICRODOMAINS 1"/>
    <property type="match status" value="1"/>
</dbReference>
<feature type="region of interest" description="Disordered" evidence="1">
    <location>
        <begin position="136"/>
        <end position="180"/>
    </location>
</feature>
<dbReference type="Proteomes" id="UP001476798">
    <property type="component" value="Unassembled WGS sequence"/>
</dbReference>
<evidence type="ECO:0000256" key="1">
    <source>
        <dbReference type="SAM" id="MobiDB-lite"/>
    </source>
</evidence>
<name>A0ABV0NSC2_9TELE</name>
<reference evidence="2 3" key="1">
    <citation type="submission" date="2021-06" db="EMBL/GenBank/DDBJ databases">
        <authorList>
            <person name="Palmer J.M."/>
        </authorList>
    </citation>
    <scope>NUCLEOTIDE SEQUENCE [LARGE SCALE GENOMIC DNA]</scope>
    <source>
        <strain evidence="2 3">GA_2019</strain>
        <tissue evidence="2">Muscle</tissue>
    </source>
</reference>